<dbReference type="InterPro" id="IPR001202">
    <property type="entry name" value="WW_dom"/>
</dbReference>
<dbReference type="GO" id="GO:0003779">
    <property type="term" value="F:actin binding"/>
    <property type="evidence" value="ECO:0007669"/>
    <property type="project" value="UniProtKB-KW"/>
</dbReference>
<evidence type="ECO:0000256" key="6">
    <source>
        <dbReference type="ARBA" id="ARBA00022771"/>
    </source>
</evidence>
<dbReference type="Pfam" id="PF09068">
    <property type="entry name" value="EF-hand_2"/>
    <property type="match status" value="1"/>
</dbReference>
<dbReference type="SUPFAM" id="SSF47473">
    <property type="entry name" value="EF-hand"/>
    <property type="match status" value="2"/>
</dbReference>
<evidence type="ECO:0000256" key="11">
    <source>
        <dbReference type="ARBA" id="ARBA00023212"/>
    </source>
</evidence>
<feature type="domain" description="ZZ-type" evidence="16">
    <location>
        <begin position="258"/>
        <end position="314"/>
    </location>
</feature>
<evidence type="ECO:0000256" key="2">
    <source>
        <dbReference type="ARBA" id="ARBA00004278"/>
    </source>
</evidence>
<dbReference type="InterPro" id="IPR050774">
    <property type="entry name" value="KCMF1/Dystrophin"/>
</dbReference>
<dbReference type="CDD" id="cd02334">
    <property type="entry name" value="ZZ_dystrophin"/>
    <property type="match status" value="1"/>
</dbReference>
<dbReference type="PROSITE" id="PS50135">
    <property type="entry name" value="ZF_ZZ_2"/>
    <property type="match status" value="1"/>
</dbReference>
<evidence type="ECO:0000256" key="5">
    <source>
        <dbReference type="ARBA" id="ARBA00022723"/>
    </source>
</evidence>
<keyword evidence="7" id="KW-0862">Zinc</keyword>
<dbReference type="Gene3D" id="3.30.60.90">
    <property type="match status" value="1"/>
</dbReference>
<dbReference type="GO" id="GO:0099536">
    <property type="term" value="P:synaptic signaling"/>
    <property type="evidence" value="ECO:0007669"/>
    <property type="project" value="TreeGrafter"/>
</dbReference>
<evidence type="ECO:0000313" key="18">
    <source>
        <dbReference type="Proteomes" id="UP001321473"/>
    </source>
</evidence>
<dbReference type="Pfam" id="PF00569">
    <property type="entry name" value="ZZ"/>
    <property type="match status" value="1"/>
</dbReference>
<keyword evidence="3" id="KW-1003">Cell membrane</keyword>
<evidence type="ECO:0000256" key="8">
    <source>
        <dbReference type="ARBA" id="ARBA00022837"/>
    </source>
</evidence>
<dbReference type="SUPFAM" id="SSF57850">
    <property type="entry name" value="RING/U-box"/>
    <property type="match status" value="1"/>
</dbReference>
<proteinExistence type="predicted"/>
<keyword evidence="5" id="KW-0479">Metal-binding</keyword>
<evidence type="ECO:0008006" key="19">
    <source>
        <dbReference type="Google" id="ProtNLM"/>
    </source>
</evidence>
<evidence type="ECO:0000256" key="14">
    <source>
        <dbReference type="SAM" id="MobiDB-lite"/>
    </source>
</evidence>
<dbReference type="AlphaFoldDB" id="A0AAQ4D364"/>
<dbReference type="SUPFAM" id="SSF51045">
    <property type="entry name" value="WW domain"/>
    <property type="match status" value="1"/>
</dbReference>
<dbReference type="GO" id="GO:0045202">
    <property type="term" value="C:synapse"/>
    <property type="evidence" value="ECO:0007669"/>
    <property type="project" value="GOC"/>
</dbReference>
<dbReference type="PANTHER" id="PTHR12268">
    <property type="entry name" value="E3 UBIQUITIN-PROTEIN LIGASE KCMF1"/>
    <property type="match status" value="1"/>
</dbReference>
<dbReference type="GO" id="GO:0008270">
    <property type="term" value="F:zinc ion binding"/>
    <property type="evidence" value="ECO:0007669"/>
    <property type="project" value="UniProtKB-KW"/>
</dbReference>
<evidence type="ECO:0000256" key="9">
    <source>
        <dbReference type="ARBA" id="ARBA00023136"/>
    </source>
</evidence>
<keyword evidence="6 12" id="KW-0863">Zinc-finger</keyword>
<dbReference type="SMART" id="SM00291">
    <property type="entry name" value="ZnF_ZZ"/>
    <property type="match status" value="1"/>
</dbReference>
<accession>A0AAQ4D364</accession>
<dbReference type="CDD" id="cd00201">
    <property type="entry name" value="WW"/>
    <property type="match status" value="1"/>
</dbReference>
<dbReference type="PANTHER" id="PTHR12268:SF14">
    <property type="entry name" value="DYSTROPHIN-1"/>
    <property type="match status" value="1"/>
</dbReference>
<evidence type="ECO:0000256" key="7">
    <source>
        <dbReference type="ARBA" id="ARBA00022833"/>
    </source>
</evidence>
<evidence type="ECO:0000256" key="12">
    <source>
        <dbReference type="PROSITE-ProRule" id="PRU00228"/>
    </source>
</evidence>
<dbReference type="GO" id="GO:0046716">
    <property type="term" value="P:muscle cell cellular homeostasis"/>
    <property type="evidence" value="ECO:0007669"/>
    <property type="project" value="UniProtKB-ARBA"/>
</dbReference>
<keyword evidence="13" id="KW-0175">Coiled coil</keyword>
<dbReference type="Pfam" id="PF00397">
    <property type="entry name" value="WW"/>
    <property type="match status" value="1"/>
</dbReference>
<evidence type="ECO:0000256" key="3">
    <source>
        <dbReference type="ARBA" id="ARBA00022475"/>
    </source>
</evidence>
<dbReference type="GO" id="GO:0005856">
    <property type="term" value="C:cytoskeleton"/>
    <property type="evidence" value="ECO:0007669"/>
    <property type="project" value="UniProtKB-SubCell"/>
</dbReference>
<dbReference type="GO" id="GO:0050804">
    <property type="term" value="P:modulation of chemical synaptic transmission"/>
    <property type="evidence" value="ECO:0007669"/>
    <property type="project" value="UniProtKB-ARBA"/>
</dbReference>
<protein>
    <recommendedName>
        <fullName evidence="19">Dystrophin-like protein</fullName>
    </recommendedName>
</protein>
<evidence type="ECO:0000256" key="1">
    <source>
        <dbReference type="ARBA" id="ARBA00004245"/>
    </source>
</evidence>
<evidence type="ECO:0000256" key="13">
    <source>
        <dbReference type="SAM" id="Coils"/>
    </source>
</evidence>
<dbReference type="PROSITE" id="PS01159">
    <property type="entry name" value="WW_DOMAIN_1"/>
    <property type="match status" value="1"/>
</dbReference>
<reference evidence="17 18" key="1">
    <citation type="journal article" date="2023" name="Arcadia Sci">
        <title>De novo assembly of a long-read Amblyomma americanum tick genome.</title>
        <authorList>
            <person name="Chou S."/>
            <person name="Poskanzer K.E."/>
            <person name="Rollins M."/>
            <person name="Thuy-Boun P.S."/>
        </authorList>
    </citation>
    <scope>NUCLEOTIDE SEQUENCE [LARGE SCALE GENOMIC DNA]</scope>
    <source>
        <strain evidence="17">F_SG_1</strain>
        <tissue evidence="17">Salivary glands</tissue>
    </source>
</reference>
<dbReference type="Gene3D" id="1.10.238.10">
    <property type="entry name" value="EF-hand"/>
    <property type="match status" value="2"/>
</dbReference>
<dbReference type="InterPro" id="IPR015153">
    <property type="entry name" value="EF-hand_dom_typ1"/>
</dbReference>
<feature type="region of interest" description="Disordered" evidence="14">
    <location>
        <begin position="339"/>
        <end position="359"/>
    </location>
</feature>
<gene>
    <name evidence="17" type="ORF">V5799_000396</name>
</gene>
<dbReference type="PROSITE" id="PS01357">
    <property type="entry name" value="ZF_ZZ_1"/>
    <property type="match status" value="1"/>
</dbReference>
<evidence type="ECO:0000313" key="17">
    <source>
        <dbReference type="EMBL" id="KAK8756904.1"/>
    </source>
</evidence>
<dbReference type="CDD" id="cd15901">
    <property type="entry name" value="EFh_DMD_DYTN_DTN"/>
    <property type="match status" value="1"/>
</dbReference>
<comment type="caution">
    <text evidence="17">The sequence shown here is derived from an EMBL/GenBank/DDBJ whole genome shotgun (WGS) entry which is preliminary data.</text>
</comment>
<dbReference type="GO" id="GO:0016010">
    <property type="term" value="C:dystrophin-associated glycoprotein complex"/>
    <property type="evidence" value="ECO:0007669"/>
    <property type="project" value="UniProtKB-ARBA"/>
</dbReference>
<dbReference type="InterPro" id="IPR011992">
    <property type="entry name" value="EF-hand-dom_pair"/>
</dbReference>
<dbReference type="EMBL" id="JARKHS020035795">
    <property type="protein sequence ID" value="KAK8756904.1"/>
    <property type="molecule type" value="Genomic_DNA"/>
</dbReference>
<dbReference type="Proteomes" id="UP001321473">
    <property type="component" value="Unassembled WGS sequence"/>
</dbReference>
<dbReference type="GO" id="GO:0042383">
    <property type="term" value="C:sarcolemma"/>
    <property type="evidence" value="ECO:0007669"/>
    <property type="project" value="UniProtKB-SubCell"/>
</dbReference>
<feature type="coiled-coil region" evidence="13">
    <location>
        <begin position="389"/>
        <end position="457"/>
    </location>
</feature>
<keyword evidence="11" id="KW-0206">Cytoskeleton</keyword>
<sequence length="669" mass="74582">MRAQENEMDEWERQETGAGIPYYVNHRKEKTQWDHPEMVLIIEKLTSFNDIKYAAYRTGAKLIYLQKELLFSNVHISMLSSVFGAHGLEGASQHELLLGCAQVEAILEDLYKRAPGVHQQKVPLLASLALNLLQNLFDAKRKGTIQVLQMKIALFVFCAGRLLDKLKYICNELQDGNHRISYEELESFLQNISKIPEFLGEKLSFGAHFVPAAIESCRKLAPLPAIPDDVFLNWLLREPQNLVWISTFYRMRSTENVAHPMKCGACKTYPIVGLRYQCLQCLNYDLCQSCFLHGNISKNHSIKHRMQEHCQQTSSWEKVKAVLKTISLKIQRWKREPRPSYLPLQANPEPKPPAQSPKAYRVPQSDEVDFVKSAANNVHMAPCLDTLHQQELESIIERLERENRNLAREVASKELGTGSPTSVPSSPLRQRYLHQHLVQVEMQLKRMRNLLQVLAREEMGGADPVMCIPNGGVPGNGGHSCMAVTGSNPAWLQSTPANGGRVPCKSMDRFLEIHNGLKAMEAPLSAPTPPPPPPTPSIVWELRRDVAASSSTLPEPPSPIACAAPAEITSACGNKSTLDSAKECTFGDLTAPVHSTFLVDPASPTVGNGCCPSAVPGLPLDGELESILRQLDDLLSEPKQGYNSMVVKNHVMETVNQVQQVMDRMKQTC</sequence>
<dbReference type="InterPro" id="IPR043145">
    <property type="entry name" value="Znf_ZZ_sf"/>
</dbReference>
<dbReference type="Pfam" id="PF09069">
    <property type="entry name" value="EF-hand_3"/>
    <property type="match status" value="1"/>
</dbReference>
<organism evidence="17 18">
    <name type="scientific">Amblyomma americanum</name>
    <name type="common">Lone star tick</name>
    <dbReference type="NCBI Taxonomy" id="6943"/>
    <lineage>
        <taxon>Eukaryota</taxon>
        <taxon>Metazoa</taxon>
        <taxon>Ecdysozoa</taxon>
        <taxon>Arthropoda</taxon>
        <taxon>Chelicerata</taxon>
        <taxon>Arachnida</taxon>
        <taxon>Acari</taxon>
        <taxon>Parasitiformes</taxon>
        <taxon>Ixodida</taxon>
        <taxon>Ixodoidea</taxon>
        <taxon>Ixodidae</taxon>
        <taxon>Amblyomminae</taxon>
        <taxon>Amblyomma</taxon>
    </lineage>
</organism>
<evidence type="ECO:0000256" key="4">
    <source>
        <dbReference type="ARBA" id="ARBA00022490"/>
    </source>
</evidence>
<keyword evidence="4" id="KW-0963">Cytoplasm</keyword>
<keyword evidence="8" id="KW-0106">Calcium</keyword>
<keyword evidence="10" id="KW-0009">Actin-binding</keyword>
<keyword evidence="18" id="KW-1185">Reference proteome</keyword>
<comment type="subcellular location">
    <subcellularLocation>
        <location evidence="2">Cell membrane</location>
        <location evidence="2">Sarcolemma</location>
        <topology evidence="2">Peripheral membrane protein</topology>
        <orientation evidence="2">Cytoplasmic side</orientation>
    </subcellularLocation>
    <subcellularLocation>
        <location evidence="1">Cytoplasm</location>
        <location evidence="1">Cytoskeleton</location>
    </subcellularLocation>
</comment>
<feature type="domain" description="WW" evidence="15">
    <location>
        <begin position="5"/>
        <end position="38"/>
    </location>
</feature>
<evidence type="ECO:0000259" key="15">
    <source>
        <dbReference type="PROSITE" id="PS50020"/>
    </source>
</evidence>
<dbReference type="SMART" id="SM00456">
    <property type="entry name" value="WW"/>
    <property type="match status" value="1"/>
</dbReference>
<keyword evidence="9" id="KW-0472">Membrane</keyword>
<dbReference type="InterPro" id="IPR036020">
    <property type="entry name" value="WW_dom_sf"/>
</dbReference>
<dbReference type="Gene3D" id="2.20.70.10">
    <property type="match status" value="1"/>
</dbReference>
<evidence type="ECO:0000256" key="10">
    <source>
        <dbReference type="ARBA" id="ARBA00023203"/>
    </source>
</evidence>
<name>A0AAQ4D364_AMBAM</name>
<dbReference type="InterPro" id="IPR000433">
    <property type="entry name" value="Znf_ZZ"/>
</dbReference>
<dbReference type="InterPro" id="IPR015154">
    <property type="entry name" value="EF-hand_dom_typ2"/>
</dbReference>
<dbReference type="GO" id="GO:0005737">
    <property type="term" value="C:cytoplasm"/>
    <property type="evidence" value="ECO:0007669"/>
    <property type="project" value="UniProtKB-ARBA"/>
</dbReference>
<dbReference type="PROSITE" id="PS50020">
    <property type="entry name" value="WW_DOMAIN_2"/>
    <property type="match status" value="1"/>
</dbReference>
<evidence type="ECO:0000259" key="16">
    <source>
        <dbReference type="PROSITE" id="PS50135"/>
    </source>
</evidence>